<accession>A0AAJ0AE03</accession>
<evidence type="ECO:0000313" key="2">
    <source>
        <dbReference type="Proteomes" id="UP001224890"/>
    </source>
</evidence>
<sequence length="184" mass="20604">MSTLKEYRPMHKAEMAVYGRIYPEIIEEDIKRTGVYIEIFDTVVVIEMEEDIAIPKADFDQTMANQQVQGRTDNESQFITVKSFGTGLTRTIRVSTQIRNNEIRQQSEGCASSAIKDLRRASQLARQGEAQESGKLFKAKDADVSKVQELQESANTKAVDRSRDFAAEFAENISEGVSQADSQG</sequence>
<organism evidence="1 2">
    <name type="scientific">Colletotrichum godetiae</name>
    <dbReference type="NCBI Taxonomy" id="1209918"/>
    <lineage>
        <taxon>Eukaryota</taxon>
        <taxon>Fungi</taxon>
        <taxon>Dikarya</taxon>
        <taxon>Ascomycota</taxon>
        <taxon>Pezizomycotina</taxon>
        <taxon>Sordariomycetes</taxon>
        <taxon>Hypocreomycetidae</taxon>
        <taxon>Glomerellales</taxon>
        <taxon>Glomerellaceae</taxon>
        <taxon>Colletotrichum</taxon>
        <taxon>Colletotrichum acutatum species complex</taxon>
    </lineage>
</organism>
<dbReference type="AlphaFoldDB" id="A0AAJ0AE03"/>
<gene>
    <name evidence="1" type="ORF">BDP55DRAFT_636658</name>
</gene>
<evidence type="ECO:0000313" key="1">
    <source>
        <dbReference type="EMBL" id="KAK1659831.1"/>
    </source>
</evidence>
<comment type="caution">
    <text evidence="1">The sequence shown here is derived from an EMBL/GenBank/DDBJ whole genome shotgun (WGS) entry which is preliminary data.</text>
</comment>
<keyword evidence="2" id="KW-1185">Reference proteome</keyword>
<dbReference type="Proteomes" id="UP001224890">
    <property type="component" value="Unassembled WGS sequence"/>
</dbReference>
<dbReference type="GeneID" id="85457443"/>
<dbReference type="EMBL" id="JAHMHR010000056">
    <property type="protein sequence ID" value="KAK1659831.1"/>
    <property type="molecule type" value="Genomic_DNA"/>
</dbReference>
<reference evidence="1" key="1">
    <citation type="submission" date="2021-06" db="EMBL/GenBank/DDBJ databases">
        <title>Comparative genomics, transcriptomics and evolutionary studies reveal genomic signatures of adaptation to plant cell wall in hemibiotrophic fungi.</title>
        <authorList>
            <consortium name="DOE Joint Genome Institute"/>
            <person name="Baroncelli R."/>
            <person name="Diaz J.F."/>
            <person name="Benocci T."/>
            <person name="Peng M."/>
            <person name="Battaglia E."/>
            <person name="Haridas S."/>
            <person name="Andreopoulos W."/>
            <person name="Labutti K."/>
            <person name="Pangilinan J."/>
            <person name="Floch G.L."/>
            <person name="Makela M.R."/>
            <person name="Henrissat B."/>
            <person name="Grigoriev I.V."/>
            <person name="Crouch J.A."/>
            <person name="De Vries R.P."/>
            <person name="Sukno S.A."/>
            <person name="Thon M.R."/>
        </authorList>
    </citation>
    <scope>NUCLEOTIDE SEQUENCE</scope>
    <source>
        <strain evidence="1">CBS 193.32</strain>
    </source>
</reference>
<dbReference type="RefSeq" id="XP_060424595.1">
    <property type="nucleotide sequence ID" value="XM_060572917.1"/>
</dbReference>
<name>A0AAJ0AE03_9PEZI</name>
<proteinExistence type="predicted"/>
<protein>
    <submittedName>
        <fullName evidence="1">Uncharacterized protein</fullName>
    </submittedName>
</protein>